<sequence>MAQLYLLYHNTLNYPQVECKDKKKEKNKNTTKVKLQREMSMQQESFLNGLSTAIVCWTVVGLGFKTAKFLRKGLSNRGPTTLEEGDGTRGIEGESIYKQIDDFISNKDDRNAASGSLKLGEKDVDEPFWANGIGERIVLETGTPPRHG</sequence>
<evidence type="ECO:0000313" key="2">
    <source>
        <dbReference type="Proteomes" id="UP000188320"/>
    </source>
</evidence>
<proteinExistence type="predicted"/>
<reference evidence="2" key="1">
    <citation type="submission" date="2017-01" db="EMBL/GenBank/DDBJ databases">
        <authorList>
            <person name="Wang Y."/>
            <person name="White M."/>
            <person name="Kvist S."/>
            <person name="Moncalvo J.-M."/>
        </authorList>
    </citation>
    <scope>NUCLEOTIDE SEQUENCE [LARGE SCALE GENOMIC DNA]</scope>
    <source>
        <strain evidence="2">COL-18-3</strain>
    </source>
</reference>
<accession>A0A1R1PE67</accession>
<keyword evidence="2" id="KW-1185">Reference proteome</keyword>
<protein>
    <submittedName>
        <fullName evidence="1">Uncharacterized protein</fullName>
    </submittedName>
</protein>
<comment type="caution">
    <text evidence="1">The sequence shown here is derived from an EMBL/GenBank/DDBJ whole genome shotgun (WGS) entry which is preliminary data.</text>
</comment>
<dbReference type="EMBL" id="LSSK01001619">
    <property type="protein sequence ID" value="OMH79251.1"/>
    <property type="molecule type" value="Genomic_DNA"/>
</dbReference>
<dbReference type="AlphaFoldDB" id="A0A1R1PE67"/>
<name>A0A1R1PE67_ZANCU</name>
<gene>
    <name evidence="1" type="ORF">AX774_g7339</name>
</gene>
<organism evidence="1 2">
    <name type="scientific">Zancudomyces culisetae</name>
    <name type="common">Gut fungus</name>
    <name type="synonym">Smittium culisetae</name>
    <dbReference type="NCBI Taxonomy" id="1213189"/>
    <lineage>
        <taxon>Eukaryota</taxon>
        <taxon>Fungi</taxon>
        <taxon>Fungi incertae sedis</taxon>
        <taxon>Zoopagomycota</taxon>
        <taxon>Kickxellomycotina</taxon>
        <taxon>Harpellomycetes</taxon>
        <taxon>Harpellales</taxon>
        <taxon>Legeriomycetaceae</taxon>
        <taxon>Zancudomyces</taxon>
    </lineage>
</organism>
<evidence type="ECO:0000313" key="1">
    <source>
        <dbReference type="EMBL" id="OMH79251.1"/>
    </source>
</evidence>
<dbReference type="Proteomes" id="UP000188320">
    <property type="component" value="Unassembled WGS sequence"/>
</dbReference>